<feature type="transmembrane region" description="Helical" evidence="1">
    <location>
        <begin position="79"/>
        <end position="97"/>
    </location>
</feature>
<keyword evidence="1" id="KW-0812">Transmembrane</keyword>
<evidence type="ECO:0000256" key="1">
    <source>
        <dbReference type="SAM" id="Phobius"/>
    </source>
</evidence>
<feature type="transmembrane region" description="Helical" evidence="1">
    <location>
        <begin position="233"/>
        <end position="255"/>
    </location>
</feature>
<feature type="transmembrane region" description="Helical" evidence="1">
    <location>
        <begin position="53"/>
        <end position="73"/>
    </location>
</feature>
<feature type="transmembrane region" description="Helical" evidence="1">
    <location>
        <begin position="137"/>
        <end position="157"/>
    </location>
</feature>
<protein>
    <submittedName>
        <fullName evidence="2">YndJ family protein</fullName>
    </submittedName>
</protein>
<reference evidence="2 3" key="1">
    <citation type="submission" date="2020-07" db="EMBL/GenBank/DDBJ databases">
        <authorList>
            <person name="Feng H."/>
        </authorList>
    </citation>
    <scope>NUCLEOTIDE SEQUENCE [LARGE SCALE GENOMIC DNA]</scope>
    <source>
        <strain evidence="3">s-10</strain>
    </source>
</reference>
<evidence type="ECO:0000313" key="3">
    <source>
        <dbReference type="Proteomes" id="UP000535491"/>
    </source>
</evidence>
<keyword evidence="3" id="KW-1185">Reference proteome</keyword>
<feature type="transmembrane region" description="Helical" evidence="1">
    <location>
        <begin position="30"/>
        <end position="46"/>
    </location>
</feature>
<feature type="transmembrane region" description="Helical" evidence="1">
    <location>
        <begin position="109"/>
        <end position="131"/>
    </location>
</feature>
<dbReference type="Pfam" id="PF14158">
    <property type="entry name" value="YndJ"/>
    <property type="match status" value="1"/>
</dbReference>
<sequence length="550" mass="62409">MKKVFYMYSIFGTVAWIVLAMTAQMFIVDLFLYISILVLIPMGLQITNQTGKWTRLLVIIYPIAAVSSVLSHWYPIFSWAWWVFTILLAFFGIAHFIKQGGMYIEENMINFAWMYTAIGGTWLVAHAYNYALMGFDSMIVVLTANHFHYASLFPLLFHGLLGRELKSQGKVLSAPYKAAGIIMLVIPLFIAIGITYARWMEIAGALLFACSLIAYAVLTWKSTISGQRLIAKILLNISSVSVTVTILLSVIYAFGRWQGMTTISIPTMIMIHGAVNVFGFSVPGMIGYLMLTNKQHVPVSSIPFSKIKGTFPVGRHFFHKQGAIDEGAASLPAGMVDSMDLFTSASFHPNAIHPLIRSFYENTMMFELDVVPRWHPLFYPVAKRYKKLSQRMEQMNFPVSSNDRKVEVESAIFPLKDETDGRTNVRAWIRSEQATKKAFYVAAYSTHTNNETGERYYNIFFPLPFGGMTSVLRITHFQEQGVHLTSLSHTKHVTEQQGVYGSIGSYHIRLPINETIDVWVEDHVIKACHHSWLFGFRCLTLNYEIRKLKD</sequence>
<feature type="transmembrane region" description="Helical" evidence="1">
    <location>
        <begin position="5"/>
        <end position="24"/>
    </location>
</feature>
<organism evidence="2 3">
    <name type="scientific">Paenactinomyces guangxiensis</name>
    <dbReference type="NCBI Taxonomy" id="1490290"/>
    <lineage>
        <taxon>Bacteria</taxon>
        <taxon>Bacillati</taxon>
        <taxon>Bacillota</taxon>
        <taxon>Bacilli</taxon>
        <taxon>Bacillales</taxon>
        <taxon>Thermoactinomycetaceae</taxon>
        <taxon>Paenactinomyces</taxon>
    </lineage>
</organism>
<name>A0A7W1WMS0_9BACL</name>
<dbReference type="InterPro" id="IPR025450">
    <property type="entry name" value="YndJ-like"/>
</dbReference>
<feature type="transmembrane region" description="Helical" evidence="1">
    <location>
        <begin position="178"/>
        <end position="196"/>
    </location>
</feature>
<proteinExistence type="predicted"/>
<feature type="transmembrane region" description="Helical" evidence="1">
    <location>
        <begin position="267"/>
        <end position="291"/>
    </location>
</feature>
<evidence type="ECO:0000313" key="2">
    <source>
        <dbReference type="EMBL" id="MBA4492705.1"/>
    </source>
</evidence>
<dbReference type="AlphaFoldDB" id="A0A7W1WMS0"/>
<comment type="caution">
    <text evidence="2">The sequence shown here is derived from an EMBL/GenBank/DDBJ whole genome shotgun (WGS) entry which is preliminary data.</text>
</comment>
<dbReference type="Proteomes" id="UP000535491">
    <property type="component" value="Unassembled WGS sequence"/>
</dbReference>
<keyword evidence="1" id="KW-1133">Transmembrane helix</keyword>
<gene>
    <name evidence="2" type="ORF">H1191_00010</name>
</gene>
<feature type="transmembrane region" description="Helical" evidence="1">
    <location>
        <begin position="202"/>
        <end position="221"/>
    </location>
</feature>
<dbReference type="EMBL" id="JACEIQ010000001">
    <property type="protein sequence ID" value="MBA4492705.1"/>
    <property type="molecule type" value="Genomic_DNA"/>
</dbReference>
<dbReference type="RefSeq" id="WP_181749948.1">
    <property type="nucleotide sequence ID" value="NZ_JACEIQ010000001.1"/>
</dbReference>
<accession>A0A7W1WMS0</accession>
<keyword evidence="1" id="KW-0472">Membrane</keyword>